<name>A0A5C3PTL4_9APHY</name>
<accession>A0A5C3PTL4</accession>
<dbReference type="InParanoid" id="A0A5C3PTL4"/>
<sequence>MYGKRSPRAVYLLCCVTPCADRISSTPSCSLCSLVHFPRALPTPSHYSLSITLQSHVSSSSRSVFVHFPSIISTVHSPPHLNVRFFPSGISTSNR</sequence>
<protein>
    <submittedName>
        <fullName evidence="1">Uncharacterized protein</fullName>
    </submittedName>
</protein>
<evidence type="ECO:0000313" key="1">
    <source>
        <dbReference type="EMBL" id="TFK91720.1"/>
    </source>
</evidence>
<evidence type="ECO:0000313" key="2">
    <source>
        <dbReference type="Proteomes" id="UP000308197"/>
    </source>
</evidence>
<gene>
    <name evidence="1" type="ORF">K466DRAFT_296824</name>
</gene>
<organism evidence="1 2">
    <name type="scientific">Polyporus arcularius HHB13444</name>
    <dbReference type="NCBI Taxonomy" id="1314778"/>
    <lineage>
        <taxon>Eukaryota</taxon>
        <taxon>Fungi</taxon>
        <taxon>Dikarya</taxon>
        <taxon>Basidiomycota</taxon>
        <taxon>Agaricomycotina</taxon>
        <taxon>Agaricomycetes</taxon>
        <taxon>Polyporales</taxon>
        <taxon>Polyporaceae</taxon>
        <taxon>Polyporus</taxon>
    </lineage>
</organism>
<dbReference type="AlphaFoldDB" id="A0A5C3PTL4"/>
<dbReference type="EMBL" id="ML211013">
    <property type="protein sequence ID" value="TFK91720.1"/>
    <property type="molecule type" value="Genomic_DNA"/>
</dbReference>
<proteinExistence type="predicted"/>
<reference evidence="1 2" key="1">
    <citation type="journal article" date="2019" name="Nat. Ecol. Evol.">
        <title>Megaphylogeny resolves global patterns of mushroom evolution.</title>
        <authorList>
            <person name="Varga T."/>
            <person name="Krizsan K."/>
            <person name="Foldi C."/>
            <person name="Dima B."/>
            <person name="Sanchez-Garcia M."/>
            <person name="Sanchez-Ramirez S."/>
            <person name="Szollosi G.J."/>
            <person name="Szarkandi J.G."/>
            <person name="Papp V."/>
            <person name="Albert L."/>
            <person name="Andreopoulos W."/>
            <person name="Angelini C."/>
            <person name="Antonin V."/>
            <person name="Barry K.W."/>
            <person name="Bougher N.L."/>
            <person name="Buchanan P."/>
            <person name="Buyck B."/>
            <person name="Bense V."/>
            <person name="Catcheside P."/>
            <person name="Chovatia M."/>
            <person name="Cooper J."/>
            <person name="Damon W."/>
            <person name="Desjardin D."/>
            <person name="Finy P."/>
            <person name="Geml J."/>
            <person name="Haridas S."/>
            <person name="Hughes K."/>
            <person name="Justo A."/>
            <person name="Karasinski D."/>
            <person name="Kautmanova I."/>
            <person name="Kiss B."/>
            <person name="Kocsube S."/>
            <person name="Kotiranta H."/>
            <person name="LaButti K.M."/>
            <person name="Lechner B.E."/>
            <person name="Liimatainen K."/>
            <person name="Lipzen A."/>
            <person name="Lukacs Z."/>
            <person name="Mihaltcheva S."/>
            <person name="Morgado L.N."/>
            <person name="Niskanen T."/>
            <person name="Noordeloos M.E."/>
            <person name="Ohm R.A."/>
            <person name="Ortiz-Santana B."/>
            <person name="Ovrebo C."/>
            <person name="Racz N."/>
            <person name="Riley R."/>
            <person name="Savchenko A."/>
            <person name="Shiryaev A."/>
            <person name="Soop K."/>
            <person name="Spirin V."/>
            <person name="Szebenyi C."/>
            <person name="Tomsovsky M."/>
            <person name="Tulloss R.E."/>
            <person name="Uehling J."/>
            <person name="Grigoriev I.V."/>
            <person name="Vagvolgyi C."/>
            <person name="Papp T."/>
            <person name="Martin F.M."/>
            <person name="Miettinen O."/>
            <person name="Hibbett D.S."/>
            <person name="Nagy L.G."/>
        </authorList>
    </citation>
    <scope>NUCLEOTIDE SEQUENCE [LARGE SCALE GENOMIC DNA]</scope>
    <source>
        <strain evidence="1 2">HHB13444</strain>
    </source>
</reference>
<keyword evidence="2" id="KW-1185">Reference proteome</keyword>
<dbReference type="Proteomes" id="UP000308197">
    <property type="component" value="Unassembled WGS sequence"/>
</dbReference>